<dbReference type="InterPro" id="IPR043131">
    <property type="entry name" value="BCAT-like_N"/>
</dbReference>
<evidence type="ECO:0000256" key="8">
    <source>
        <dbReference type="ARBA" id="ARBA00022605"/>
    </source>
</evidence>
<comment type="catalytic activity">
    <reaction evidence="14 18">
        <text>L-leucine + 2-oxoglutarate = 4-methyl-2-oxopentanoate + L-glutamate</text>
        <dbReference type="Rhea" id="RHEA:18321"/>
        <dbReference type="ChEBI" id="CHEBI:16810"/>
        <dbReference type="ChEBI" id="CHEBI:17865"/>
        <dbReference type="ChEBI" id="CHEBI:29985"/>
        <dbReference type="ChEBI" id="CHEBI:57427"/>
        <dbReference type="EC" id="2.6.1.42"/>
    </reaction>
</comment>
<evidence type="ECO:0000256" key="19">
    <source>
        <dbReference type="RuleBase" id="RU004519"/>
    </source>
</evidence>
<comment type="catalytic activity">
    <reaction evidence="13 18">
        <text>L-isoleucine + 2-oxoglutarate = (S)-3-methyl-2-oxopentanoate + L-glutamate</text>
        <dbReference type="Rhea" id="RHEA:24801"/>
        <dbReference type="ChEBI" id="CHEBI:16810"/>
        <dbReference type="ChEBI" id="CHEBI:29985"/>
        <dbReference type="ChEBI" id="CHEBI:35146"/>
        <dbReference type="ChEBI" id="CHEBI:58045"/>
        <dbReference type="EC" id="2.6.1.42"/>
    </reaction>
</comment>
<accession>A0A1S7U8R4</accession>
<dbReference type="AlphaFoldDB" id="A0A1S7U8R4"/>
<evidence type="ECO:0000256" key="10">
    <source>
        <dbReference type="ARBA" id="ARBA00022898"/>
    </source>
</evidence>
<evidence type="ECO:0000256" key="2">
    <source>
        <dbReference type="ARBA" id="ARBA00003109"/>
    </source>
</evidence>
<feature type="modified residue" description="N6-(pyridoxal phosphate)lysine" evidence="15">
    <location>
        <position position="204"/>
    </location>
</feature>
<dbReference type="CDD" id="cd01557">
    <property type="entry name" value="BCAT_beta_family"/>
    <property type="match status" value="1"/>
</dbReference>
<dbReference type="UniPathway" id="UPA00049">
    <property type="reaction ID" value="UER00062"/>
</dbReference>
<dbReference type="InterPro" id="IPR036038">
    <property type="entry name" value="Aminotransferase-like"/>
</dbReference>
<comment type="cofactor">
    <cofactor evidence="1 17">
        <name>pyridoxal 5'-phosphate</name>
        <dbReference type="ChEBI" id="CHEBI:597326"/>
    </cofactor>
</comment>
<dbReference type="NCBIfam" id="TIGR01123">
    <property type="entry name" value="ilvE_II"/>
    <property type="match status" value="1"/>
</dbReference>
<dbReference type="Gene3D" id="3.20.10.10">
    <property type="entry name" value="D-amino Acid Aminotransferase, subunit A, domain 2"/>
    <property type="match status" value="1"/>
</dbReference>
<dbReference type="PANTHER" id="PTHR11825:SF44">
    <property type="entry name" value="BRANCHED-CHAIN-AMINO-ACID AMINOTRANSFERASE"/>
    <property type="match status" value="1"/>
</dbReference>
<comment type="pathway">
    <text evidence="4 19">Amino-acid biosynthesis; L-valine biosynthesis; L-valine from pyruvate: step 4/4.</text>
</comment>
<evidence type="ECO:0000256" key="6">
    <source>
        <dbReference type="ARBA" id="ARBA00009320"/>
    </source>
</evidence>
<evidence type="ECO:0000256" key="16">
    <source>
        <dbReference type="RuleBase" id="RU004106"/>
    </source>
</evidence>
<comment type="pathway">
    <text evidence="3 19">Amino-acid biosynthesis; L-isoleucine biosynthesis; L-isoleucine from 2-oxobutanoate: step 4/4.</text>
</comment>
<dbReference type="PROSITE" id="PS00770">
    <property type="entry name" value="AA_TRANSFER_CLASS_4"/>
    <property type="match status" value="1"/>
</dbReference>
<evidence type="ECO:0000256" key="15">
    <source>
        <dbReference type="PIRSR" id="PIRSR006468-1"/>
    </source>
</evidence>
<evidence type="ECO:0000256" key="9">
    <source>
        <dbReference type="ARBA" id="ARBA00022679"/>
    </source>
</evidence>
<dbReference type="EMBL" id="FCNP01000049">
    <property type="protein sequence ID" value="CVI63304.1"/>
    <property type="molecule type" value="Genomic_DNA"/>
</dbReference>
<dbReference type="EC" id="2.6.1.42" evidence="18"/>
<keyword evidence="11 18" id="KW-0100">Branched-chain amino acid biosynthesis</keyword>
<gene>
    <name evidence="20" type="ORF">AGR7A_pAt20178</name>
</gene>
<dbReference type="SUPFAM" id="SSF56752">
    <property type="entry name" value="D-aminoacid aminotransferase-like PLP-dependent enzymes"/>
    <property type="match status" value="1"/>
</dbReference>
<dbReference type="InterPro" id="IPR018300">
    <property type="entry name" value="Aminotrans_IV_CS"/>
</dbReference>
<evidence type="ECO:0000256" key="7">
    <source>
        <dbReference type="ARBA" id="ARBA00022576"/>
    </source>
</evidence>
<comment type="function">
    <text evidence="2">Acts on leucine, isoleucine and valine.</text>
</comment>
<name>A0A1S7U8R4_9HYPH</name>
<evidence type="ECO:0000256" key="13">
    <source>
        <dbReference type="ARBA" id="ARBA00048798"/>
    </source>
</evidence>
<dbReference type="GO" id="GO:0009097">
    <property type="term" value="P:isoleucine biosynthetic process"/>
    <property type="evidence" value="ECO:0007669"/>
    <property type="project" value="UniProtKB-UniPathway"/>
</dbReference>
<evidence type="ECO:0000256" key="1">
    <source>
        <dbReference type="ARBA" id="ARBA00001933"/>
    </source>
</evidence>
<evidence type="ECO:0000256" key="14">
    <source>
        <dbReference type="ARBA" id="ARBA00049229"/>
    </source>
</evidence>
<dbReference type="NCBIfam" id="NF009897">
    <property type="entry name" value="PRK13357.1"/>
    <property type="match status" value="1"/>
</dbReference>
<dbReference type="UniPathway" id="UPA00048">
    <property type="reaction ID" value="UER00073"/>
</dbReference>
<dbReference type="RefSeq" id="WP_080855131.1">
    <property type="nucleotide sequence ID" value="NZ_LT009777.1"/>
</dbReference>
<dbReference type="GO" id="GO:0052655">
    <property type="term" value="F:L-valine-2-oxoglutarate transaminase activity"/>
    <property type="evidence" value="ECO:0007669"/>
    <property type="project" value="RHEA"/>
</dbReference>
<keyword evidence="8 18" id="KW-0028">Amino-acid biosynthesis</keyword>
<evidence type="ECO:0000256" key="4">
    <source>
        <dbReference type="ARBA" id="ARBA00004931"/>
    </source>
</evidence>
<reference evidence="20" key="1">
    <citation type="submission" date="2016-01" db="EMBL/GenBank/DDBJ databases">
        <authorList>
            <person name="Regsiter A."/>
            <person name="william w."/>
        </authorList>
    </citation>
    <scope>NUCLEOTIDE SEQUENCE</scope>
    <source>
        <strain evidence="20">NCPPB 1641</strain>
    </source>
</reference>
<comment type="caution">
    <text evidence="20">The sequence shown here is derived from an EMBL/GenBank/DDBJ whole genome shotgun (WGS) entry which is preliminary data.</text>
</comment>
<evidence type="ECO:0000256" key="5">
    <source>
        <dbReference type="ARBA" id="ARBA00005072"/>
    </source>
</evidence>
<evidence type="ECO:0000313" key="21">
    <source>
        <dbReference type="Proteomes" id="UP000192140"/>
    </source>
</evidence>
<organism evidence="20 21">
    <name type="scientific">Agrobacterium deltaense NCPPB 1641</name>
    <dbReference type="NCBI Taxonomy" id="1183425"/>
    <lineage>
        <taxon>Bacteria</taxon>
        <taxon>Pseudomonadati</taxon>
        <taxon>Pseudomonadota</taxon>
        <taxon>Alphaproteobacteria</taxon>
        <taxon>Hyphomicrobiales</taxon>
        <taxon>Rhizobiaceae</taxon>
        <taxon>Rhizobium/Agrobacterium group</taxon>
        <taxon>Agrobacterium</taxon>
    </lineage>
</organism>
<dbReference type="InterPro" id="IPR033939">
    <property type="entry name" value="BCAT_family"/>
</dbReference>
<dbReference type="GO" id="GO:0052656">
    <property type="term" value="F:L-isoleucine-2-oxoglutarate transaminase activity"/>
    <property type="evidence" value="ECO:0007669"/>
    <property type="project" value="RHEA"/>
</dbReference>
<comment type="similarity">
    <text evidence="6 16">Belongs to the class-IV pyridoxal-phosphate-dependent aminotransferase family.</text>
</comment>
<evidence type="ECO:0000256" key="12">
    <source>
        <dbReference type="ARBA" id="ARBA00048212"/>
    </source>
</evidence>
<keyword evidence="9 18" id="KW-0808">Transferase</keyword>
<dbReference type="GO" id="GO:0052654">
    <property type="term" value="F:L-leucine-2-oxoglutarate transaminase activity"/>
    <property type="evidence" value="ECO:0007669"/>
    <property type="project" value="RHEA"/>
</dbReference>
<dbReference type="InterPro" id="IPR005786">
    <property type="entry name" value="B_amino_transII"/>
</dbReference>
<evidence type="ECO:0000313" key="20">
    <source>
        <dbReference type="EMBL" id="CVI63304.1"/>
    </source>
</evidence>
<evidence type="ECO:0000256" key="11">
    <source>
        <dbReference type="ARBA" id="ARBA00023304"/>
    </source>
</evidence>
<dbReference type="Proteomes" id="UP000192140">
    <property type="component" value="Unassembled WGS sequence"/>
</dbReference>
<evidence type="ECO:0000256" key="3">
    <source>
        <dbReference type="ARBA" id="ARBA00004824"/>
    </source>
</evidence>
<sequence>MKKNGVLTFDVEKHPYAVSPAERDTLLQNPGFGKVFTDHMVTIKYSSRKGWHNWKIEPRKALALDPATIALQYAPEIFEGLKAYRLPDGGATLFRPDANARRFRNSADRLAMTVLPEELFVESCRALVRFDRDWIPSSEGASLYLRPFMLGTEVALETKPAAEYLFCVIASPVASYFKGGAPAVTLWVSENYTRAAPGGTGAAKCGGNYAASLAAQAEGQREGCAQVVFLDAVERRWVEELGGMNIFFVFDDGSLQTPPLSGTILPGITRDSLITLARGMGLTVREEAYTIDQWQHDARSGRVAEAFACGTAAVVTPIGKVKGRNHDFTIADGNPGPITQRLKAALTDIQFGRAPDPYSWLDRLF</sequence>
<dbReference type="PANTHER" id="PTHR11825">
    <property type="entry name" value="SUBGROUP IIII AMINOTRANSFERASE"/>
    <property type="match status" value="1"/>
</dbReference>
<dbReference type="Gene3D" id="3.30.470.10">
    <property type="match status" value="1"/>
</dbReference>
<dbReference type="UniPathway" id="UPA00047">
    <property type="reaction ID" value="UER00058"/>
</dbReference>
<keyword evidence="21" id="KW-1185">Reference proteome</keyword>
<dbReference type="GO" id="GO:0009099">
    <property type="term" value="P:L-valine biosynthetic process"/>
    <property type="evidence" value="ECO:0007669"/>
    <property type="project" value="UniProtKB-UniPathway"/>
</dbReference>
<dbReference type="InterPro" id="IPR001544">
    <property type="entry name" value="Aminotrans_IV"/>
</dbReference>
<dbReference type="PIRSF" id="PIRSF006468">
    <property type="entry name" value="BCAT1"/>
    <property type="match status" value="1"/>
</dbReference>
<dbReference type="GO" id="GO:0009098">
    <property type="term" value="P:L-leucine biosynthetic process"/>
    <property type="evidence" value="ECO:0007669"/>
    <property type="project" value="UniProtKB-UniPathway"/>
</dbReference>
<proteinExistence type="inferred from homology"/>
<comment type="pathway">
    <text evidence="5 19">Amino-acid biosynthesis; L-leucine biosynthesis; L-leucine from 3-methyl-2-oxobutanoate: step 4/4.</text>
</comment>
<evidence type="ECO:0000256" key="18">
    <source>
        <dbReference type="RuleBase" id="RU004517"/>
    </source>
</evidence>
<evidence type="ECO:0000256" key="17">
    <source>
        <dbReference type="RuleBase" id="RU004516"/>
    </source>
</evidence>
<dbReference type="Pfam" id="PF01063">
    <property type="entry name" value="Aminotran_4"/>
    <property type="match status" value="1"/>
</dbReference>
<dbReference type="InterPro" id="IPR043132">
    <property type="entry name" value="BCAT-like_C"/>
</dbReference>
<keyword evidence="7 18" id="KW-0032">Aminotransferase</keyword>
<protein>
    <recommendedName>
        <fullName evidence="18">Branched-chain-amino-acid aminotransferase</fullName>
        <ecNumber evidence="18">2.6.1.42</ecNumber>
    </recommendedName>
</protein>
<keyword evidence="10 17" id="KW-0663">Pyridoxal phosphate</keyword>
<comment type="catalytic activity">
    <reaction evidence="12 18">
        <text>L-valine + 2-oxoglutarate = 3-methyl-2-oxobutanoate + L-glutamate</text>
        <dbReference type="Rhea" id="RHEA:24813"/>
        <dbReference type="ChEBI" id="CHEBI:11851"/>
        <dbReference type="ChEBI" id="CHEBI:16810"/>
        <dbReference type="ChEBI" id="CHEBI:29985"/>
        <dbReference type="ChEBI" id="CHEBI:57762"/>
        <dbReference type="EC" id="2.6.1.42"/>
    </reaction>
</comment>